<organism evidence="1">
    <name type="scientific">Bracon brevicornis</name>
    <dbReference type="NCBI Taxonomy" id="1563983"/>
    <lineage>
        <taxon>Eukaryota</taxon>
        <taxon>Metazoa</taxon>
        <taxon>Ecdysozoa</taxon>
        <taxon>Arthropoda</taxon>
        <taxon>Hexapoda</taxon>
        <taxon>Insecta</taxon>
        <taxon>Pterygota</taxon>
        <taxon>Neoptera</taxon>
        <taxon>Endopterygota</taxon>
        <taxon>Hymenoptera</taxon>
        <taxon>Apocrita</taxon>
        <taxon>Ichneumonoidea</taxon>
        <taxon>Braconidae</taxon>
        <taxon>Braconinae</taxon>
        <taxon>Bracon</taxon>
    </lineage>
</organism>
<gene>
    <name evidence="1" type="ORF">BBRV_LOCUS52042</name>
</gene>
<reference evidence="1" key="1">
    <citation type="submission" date="2020-07" db="EMBL/GenBank/DDBJ databases">
        <authorList>
            <person name="Ferguson B K."/>
        </authorList>
    </citation>
    <scope>NUCLEOTIDE SEQUENCE</scope>
    <source>
        <strain evidence="1">L06</strain>
    </source>
</reference>
<evidence type="ECO:0000313" key="1">
    <source>
        <dbReference type="EMBL" id="CAD1551167.1"/>
    </source>
</evidence>
<accession>A0A6V7JFU5</accession>
<name>A0A6V7JFU5_9HYME</name>
<dbReference type="EMBL" id="CADCXW020000016">
    <property type="protein sequence ID" value="CAD1551167.1"/>
    <property type="molecule type" value="Genomic_DNA"/>
</dbReference>
<dbReference type="AlphaFoldDB" id="A0A6V7JFU5"/>
<proteinExistence type="predicted"/>
<sequence length="78" mass="8739">MAWREDIGTTAAELTYGTLYKIPREFLTPPDRHFGSEACEKSPQSLPGTVTNVDVQARNGEYVRFHETGIVLTRPGEE</sequence>
<protein>
    <submittedName>
        <fullName evidence="1">Uncharacterized protein</fullName>
    </submittedName>
</protein>